<keyword evidence="7 8" id="KW-0924">Ammonia transport</keyword>
<evidence type="ECO:0000256" key="2">
    <source>
        <dbReference type="ARBA" id="ARBA00005887"/>
    </source>
</evidence>
<protein>
    <recommendedName>
        <fullName evidence="8">Ammonium transporter</fullName>
    </recommendedName>
</protein>
<feature type="transmembrane region" description="Helical" evidence="8">
    <location>
        <begin position="101"/>
        <end position="121"/>
    </location>
</feature>
<dbReference type="Pfam" id="PF00909">
    <property type="entry name" value="Ammonium_transp"/>
    <property type="match status" value="1"/>
</dbReference>
<dbReference type="GO" id="GO:0005886">
    <property type="term" value="C:plasma membrane"/>
    <property type="evidence" value="ECO:0007669"/>
    <property type="project" value="UniProtKB-SubCell"/>
</dbReference>
<feature type="transmembrane region" description="Helical" evidence="8">
    <location>
        <begin position="315"/>
        <end position="338"/>
    </location>
</feature>
<sequence>MAIDTGDTTWMLVATGLVFLMTPALGFFESGLIRLKNSLSVIMQTITGMALLSTMWFIVGFTLVFGPDVSGVIGDLSNFFYENVPFSEAMDIAPTIPGVTFATYQMMFAVITPLLITGAFAERVRWSGFILFVILWSLIVYYPLAHWIWGGGWLAQLGVYDFAGGIVIHVSAGMASLACALVLGRRKGYGPEIMVPHNLPLAAIGAMLLWLGWFGFNAGSALASGQLAASAFLATQIGAATCALVWVLISWARTGKPTVSAVINGGISGLAGITPAAGFITGQSAFFLGIVLGLASYYGIVLIKERLKIDDALDVSSVHGITGITGALWIGLFATSAINSAGPDGLFYGNPMQLPIQAFGIGVGAVLAFVGTVVVLKIIQYTVGLRVSEEEEDLGLDISYHQEVAYENK</sequence>
<evidence type="ECO:0000256" key="4">
    <source>
        <dbReference type="ARBA" id="ARBA00022692"/>
    </source>
</evidence>
<dbReference type="Proteomes" id="UP000294299">
    <property type="component" value="Chromosome NFRAN"/>
</dbReference>
<feature type="transmembrane region" description="Helical" evidence="8">
    <location>
        <begin position="128"/>
        <end position="150"/>
    </location>
</feature>
<evidence type="ECO:0000256" key="3">
    <source>
        <dbReference type="ARBA" id="ARBA00022448"/>
    </source>
</evidence>
<evidence type="ECO:0000313" key="10">
    <source>
        <dbReference type="EMBL" id="VFJ13727.1"/>
    </source>
</evidence>
<evidence type="ECO:0000256" key="1">
    <source>
        <dbReference type="ARBA" id="ARBA00004141"/>
    </source>
</evidence>
<organism evidence="10 11">
    <name type="scientific">Candidatus Nitrosocosmicus franklandianus</name>
    <dbReference type="NCBI Taxonomy" id="1798806"/>
    <lineage>
        <taxon>Archaea</taxon>
        <taxon>Nitrososphaerota</taxon>
        <taxon>Nitrososphaeria</taxon>
        <taxon>Nitrososphaerales</taxon>
        <taxon>Nitrososphaeraceae</taxon>
        <taxon>Candidatus Nitrosocosmicus</taxon>
    </lineage>
</organism>
<evidence type="ECO:0000256" key="7">
    <source>
        <dbReference type="ARBA" id="ARBA00023177"/>
    </source>
</evidence>
<feature type="domain" description="Ammonium transporter AmtB-like" evidence="9">
    <location>
        <begin position="10"/>
        <end position="406"/>
    </location>
</feature>
<evidence type="ECO:0000256" key="6">
    <source>
        <dbReference type="ARBA" id="ARBA00023136"/>
    </source>
</evidence>
<feature type="transmembrane region" description="Helical" evidence="8">
    <location>
        <begin position="228"/>
        <end position="249"/>
    </location>
</feature>
<evidence type="ECO:0000313" key="11">
    <source>
        <dbReference type="Proteomes" id="UP000294299"/>
    </source>
</evidence>
<feature type="transmembrane region" description="Helical" evidence="8">
    <location>
        <begin position="45"/>
        <end position="66"/>
    </location>
</feature>
<dbReference type="InterPro" id="IPR024041">
    <property type="entry name" value="NH4_transpt_AmtB-like_dom"/>
</dbReference>
<feature type="transmembrane region" description="Helical" evidence="8">
    <location>
        <begin position="261"/>
        <end position="280"/>
    </location>
</feature>
<proteinExistence type="inferred from homology"/>
<dbReference type="InterPro" id="IPR018047">
    <property type="entry name" value="Ammonium_transpt_CS"/>
</dbReference>
<dbReference type="Gene3D" id="1.10.3430.10">
    <property type="entry name" value="Ammonium transporter AmtB like domains"/>
    <property type="match status" value="1"/>
</dbReference>
<accession>A0A484IBY9</accession>
<dbReference type="GeneID" id="39420763"/>
<gene>
    <name evidence="10" type="primary">amt</name>
    <name evidence="10" type="ORF">NFRAN_1405</name>
</gene>
<evidence type="ECO:0000256" key="8">
    <source>
        <dbReference type="RuleBase" id="RU362002"/>
    </source>
</evidence>
<keyword evidence="4 8" id="KW-0812">Transmembrane</keyword>
<keyword evidence="11" id="KW-1185">Reference proteome</keyword>
<dbReference type="PANTHER" id="PTHR43029:SF21">
    <property type="entry name" value="AMMONIUM TRANSPORTER 1"/>
    <property type="match status" value="1"/>
</dbReference>
<dbReference type="OrthoDB" id="10960at2157"/>
<name>A0A484IBY9_9ARCH</name>
<feature type="transmembrane region" description="Helical" evidence="8">
    <location>
        <begin position="286"/>
        <end position="303"/>
    </location>
</feature>
<dbReference type="NCBIfam" id="TIGR00836">
    <property type="entry name" value="amt"/>
    <property type="match status" value="1"/>
</dbReference>
<dbReference type="PANTHER" id="PTHR43029">
    <property type="entry name" value="AMMONIUM TRANSPORTER MEP2"/>
    <property type="match status" value="1"/>
</dbReference>
<keyword evidence="3 8" id="KW-0813">Transport</keyword>
<dbReference type="SUPFAM" id="SSF111352">
    <property type="entry name" value="Ammonium transporter"/>
    <property type="match status" value="1"/>
</dbReference>
<dbReference type="EMBL" id="LR216287">
    <property type="protein sequence ID" value="VFJ13727.1"/>
    <property type="molecule type" value="Genomic_DNA"/>
</dbReference>
<comment type="similarity">
    <text evidence="2 8">Belongs to the ammonia transporter channel (TC 1.A.11.2) family.</text>
</comment>
<dbReference type="RefSeq" id="WP_134483718.1">
    <property type="nucleotide sequence ID" value="NZ_LR216287.1"/>
</dbReference>
<dbReference type="PROSITE" id="PS01219">
    <property type="entry name" value="AMMONIUM_TRANSP"/>
    <property type="match status" value="1"/>
</dbReference>
<feature type="transmembrane region" description="Helical" evidence="8">
    <location>
        <begin position="195"/>
        <end position="216"/>
    </location>
</feature>
<dbReference type="InterPro" id="IPR001905">
    <property type="entry name" value="Ammonium_transpt"/>
</dbReference>
<keyword evidence="6 8" id="KW-0472">Membrane</keyword>
<feature type="transmembrane region" description="Helical" evidence="8">
    <location>
        <begin position="12"/>
        <end position="33"/>
    </location>
</feature>
<keyword evidence="5 8" id="KW-1133">Transmembrane helix</keyword>
<dbReference type="GO" id="GO:0008519">
    <property type="term" value="F:ammonium channel activity"/>
    <property type="evidence" value="ECO:0007669"/>
    <property type="project" value="InterPro"/>
</dbReference>
<dbReference type="AlphaFoldDB" id="A0A484IBY9"/>
<reference evidence="10 11" key="1">
    <citation type="submission" date="2019-02" db="EMBL/GenBank/DDBJ databases">
        <authorList>
            <person name="Lehtovirta-Morley E L."/>
        </authorList>
    </citation>
    <scope>NUCLEOTIDE SEQUENCE [LARGE SCALE GENOMIC DNA]</scope>
    <source>
        <strain evidence="10">NFRAN1</strain>
    </source>
</reference>
<evidence type="ECO:0000259" key="9">
    <source>
        <dbReference type="Pfam" id="PF00909"/>
    </source>
</evidence>
<dbReference type="KEGG" id="nfn:NFRAN_1405"/>
<feature type="transmembrane region" description="Helical" evidence="8">
    <location>
        <begin position="358"/>
        <end position="379"/>
    </location>
</feature>
<comment type="subcellular location">
    <subcellularLocation>
        <location evidence="8">Cell membrane</location>
        <topology evidence="8">Multi-pass membrane protein</topology>
    </subcellularLocation>
    <subcellularLocation>
        <location evidence="1">Membrane</location>
        <topology evidence="1">Multi-pass membrane protein</topology>
    </subcellularLocation>
</comment>
<evidence type="ECO:0000256" key="5">
    <source>
        <dbReference type="ARBA" id="ARBA00022989"/>
    </source>
</evidence>
<dbReference type="InterPro" id="IPR029020">
    <property type="entry name" value="Ammonium/urea_transptr"/>
</dbReference>
<feature type="transmembrane region" description="Helical" evidence="8">
    <location>
        <begin position="162"/>
        <end position="183"/>
    </location>
</feature>